<reference evidence="2" key="1">
    <citation type="submission" date="2022-10" db="EMBL/GenBank/DDBJ databases">
        <authorList>
            <person name="Turner M.S."/>
            <person name="Huang W."/>
        </authorList>
    </citation>
    <scope>NUCLEOTIDE SEQUENCE</scope>
    <source>
        <strain evidence="2">54</strain>
    </source>
</reference>
<dbReference type="InterPro" id="IPR022038">
    <property type="entry name" value="Ig-like_bact"/>
</dbReference>
<evidence type="ECO:0000313" key="2">
    <source>
        <dbReference type="EMBL" id="MDG4977688.1"/>
    </source>
</evidence>
<organism evidence="2 3">
    <name type="scientific">Lactococcus lactis</name>
    <dbReference type="NCBI Taxonomy" id="1358"/>
    <lineage>
        <taxon>Bacteria</taxon>
        <taxon>Bacillati</taxon>
        <taxon>Bacillota</taxon>
        <taxon>Bacilli</taxon>
        <taxon>Lactobacillales</taxon>
        <taxon>Streptococcaceae</taxon>
        <taxon>Lactococcus</taxon>
    </lineage>
</organism>
<feature type="non-terminal residue" evidence="2">
    <location>
        <position position="129"/>
    </location>
</feature>
<evidence type="ECO:0000259" key="1">
    <source>
        <dbReference type="Pfam" id="PF07523"/>
    </source>
</evidence>
<feature type="domain" description="Ig-like" evidence="1">
    <location>
        <begin position="44"/>
        <end position="106"/>
    </location>
</feature>
<feature type="non-terminal residue" evidence="2">
    <location>
        <position position="1"/>
    </location>
</feature>
<dbReference type="Proteomes" id="UP001152598">
    <property type="component" value="Unassembled WGS sequence"/>
</dbReference>
<name>A0AAP4DV69_9LACT</name>
<dbReference type="AlphaFoldDB" id="A0AAP4DV69"/>
<reference evidence="2" key="2">
    <citation type="journal article" date="2023" name="Food Microbiol.">
        <title>Evaluation of the fermentation potential of lactic acid bacteria isolated from herbs, fruits and vegetables as starter cultures in nut-based milk alternatives.</title>
        <authorList>
            <person name="Huang W."/>
            <person name="Dong A."/>
            <person name="Pham H.T."/>
            <person name="Zhou C."/>
            <person name="Huo Z."/>
            <person name="Watjen A.P."/>
            <person name="Prakash S."/>
            <person name="Bang-Berthelsen C.H."/>
            <person name="Turner M.S."/>
        </authorList>
    </citation>
    <scope>NUCLEOTIDE SEQUENCE</scope>
    <source>
        <strain evidence="2">54</strain>
    </source>
</reference>
<gene>
    <name evidence="2" type="ORF">OGZ50_13275</name>
</gene>
<protein>
    <submittedName>
        <fullName evidence="2">Bacterial Ig-like domain-containing protein</fullName>
    </submittedName>
</protein>
<comment type="caution">
    <text evidence="2">The sequence shown here is derived from an EMBL/GenBank/DDBJ whole genome shotgun (WGS) entry which is preliminary data.</text>
</comment>
<accession>A0AAP4DV69</accession>
<sequence>GNTSFNDPNGLHDNIPGVYEITYVHNGITAISHVTLLPNVTLVAKDSTIYTGQNWNMADNFSGTVDGKPLDLTKGKISGTVDKNKVGVYPVTYTYEDQSKTVNVTVKQDQTSLKVKDLTYHVGDKINLR</sequence>
<evidence type="ECO:0000313" key="3">
    <source>
        <dbReference type="Proteomes" id="UP001152598"/>
    </source>
</evidence>
<dbReference type="RefSeq" id="WP_278228593.1">
    <property type="nucleotide sequence ID" value="NZ_JAOWLU010000049.1"/>
</dbReference>
<dbReference type="EMBL" id="JAOWLV010000040">
    <property type="protein sequence ID" value="MDG4977688.1"/>
    <property type="molecule type" value="Genomic_DNA"/>
</dbReference>
<dbReference type="Gene3D" id="2.60.40.10">
    <property type="entry name" value="Immunoglobulins"/>
    <property type="match status" value="1"/>
</dbReference>
<dbReference type="Pfam" id="PF07523">
    <property type="entry name" value="Big_3"/>
    <property type="match status" value="1"/>
</dbReference>
<proteinExistence type="predicted"/>
<dbReference type="InterPro" id="IPR013783">
    <property type="entry name" value="Ig-like_fold"/>
</dbReference>